<organism evidence="2 3">
    <name type="scientific">Trifolium medium</name>
    <dbReference type="NCBI Taxonomy" id="97028"/>
    <lineage>
        <taxon>Eukaryota</taxon>
        <taxon>Viridiplantae</taxon>
        <taxon>Streptophyta</taxon>
        <taxon>Embryophyta</taxon>
        <taxon>Tracheophyta</taxon>
        <taxon>Spermatophyta</taxon>
        <taxon>Magnoliopsida</taxon>
        <taxon>eudicotyledons</taxon>
        <taxon>Gunneridae</taxon>
        <taxon>Pentapetalae</taxon>
        <taxon>rosids</taxon>
        <taxon>fabids</taxon>
        <taxon>Fabales</taxon>
        <taxon>Fabaceae</taxon>
        <taxon>Papilionoideae</taxon>
        <taxon>50 kb inversion clade</taxon>
        <taxon>NPAAA clade</taxon>
        <taxon>Hologalegina</taxon>
        <taxon>IRL clade</taxon>
        <taxon>Trifolieae</taxon>
        <taxon>Trifolium</taxon>
    </lineage>
</organism>
<accession>A0A392R2F6</accession>
<proteinExistence type="predicted"/>
<protein>
    <submittedName>
        <fullName evidence="2">Uncharacterized protein</fullName>
    </submittedName>
</protein>
<feature type="non-terminal residue" evidence="2">
    <location>
        <position position="1"/>
    </location>
</feature>
<reference evidence="2 3" key="1">
    <citation type="journal article" date="2018" name="Front. Plant Sci.">
        <title>Red Clover (Trifolium pratense) and Zigzag Clover (T. medium) - A Picture of Genomic Similarities and Differences.</title>
        <authorList>
            <person name="Dluhosova J."/>
            <person name="Istvanek J."/>
            <person name="Nedelnik J."/>
            <person name="Repkova J."/>
        </authorList>
    </citation>
    <scope>NUCLEOTIDE SEQUENCE [LARGE SCALE GENOMIC DNA]</scope>
    <source>
        <strain evidence="3">cv. 10/8</strain>
        <tissue evidence="2">Leaf</tissue>
    </source>
</reference>
<dbReference type="EMBL" id="LXQA010181933">
    <property type="protein sequence ID" value="MCI30751.1"/>
    <property type="molecule type" value="Genomic_DNA"/>
</dbReference>
<dbReference type="Proteomes" id="UP000265520">
    <property type="component" value="Unassembled WGS sequence"/>
</dbReference>
<feature type="region of interest" description="Disordered" evidence="1">
    <location>
        <begin position="1"/>
        <end position="29"/>
    </location>
</feature>
<comment type="caution">
    <text evidence="2">The sequence shown here is derived from an EMBL/GenBank/DDBJ whole genome shotgun (WGS) entry which is preliminary data.</text>
</comment>
<name>A0A392R2F6_9FABA</name>
<evidence type="ECO:0000256" key="1">
    <source>
        <dbReference type="SAM" id="MobiDB-lite"/>
    </source>
</evidence>
<evidence type="ECO:0000313" key="2">
    <source>
        <dbReference type="EMBL" id="MCI30751.1"/>
    </source>
</evidence>
<sequence>TPPPSIAGSSPMLELPTSSLEHFFHRSTK</sequence>
<dbReference type="AlphaFoldDB" id="A0A392R2F6"/>
<keyword evidence="3" id="KW-1185">Reference proteome</keyword>
<evidence type="ECO:0000313" key="3">
    <source>
        <dbReference type="Proteomes" id="UP000265520"/>
    </source>
</evidence>